<dbReference type="NCBIfam" id="TIGR02983">
    <property type="entry name" value="SigE-fam_strep"/>
    <property type="match status" value="1"/>
</dbReference>
<dbReference type="EMBL" id="BLPG01000001">
    <property type="protein sequence ID" value="GFJ93637.1"/>
    <property type="molecule type" value="Genomic_DNA"/>
</dbReference>
<dbReference type="Gene3D" id="1.10.10.10">
    <property type="entry name" value="Winged helix-like DNA-binding domain superfamily/Winged helix DNA-binding domain"/>
    <property type="match status" value="1"/>
</dbReference>
<dbReference type="Pfam" id="PF08281">
    <property type="entry name" value="Sigma70_r4_2"/>
    <property type="match status" value="1"/>
</dbReference>
<dbReference type="InterPro" id="IPR013324">
    <property type="entry name" value="RNA_pol_sigma_r3/r4-like"/>
</dbReference>
<reference evidence="8 9" key="2">
    <citation type="submission" date="2020-03" db="EMBL/GenBank/DDBJ databases">
        <authorList>
            <person name="Ichikawa N."/>
            <person name="Kimura A."/>
            <person name="Kitahashi Y."/>
            <person name="Uohara A."/>
        </authorList>
    </citation>
    <scope>NUCLEOTIDE SEQUENCE [LARGE SCALE GENOMIC DNA]</scope>
    <source>
        <strain evidence="8 9">NBRC 108638</strain>
    </source>
</reference>
<name>A0A6V8LHQ4_9ACTN</name>
<evidence type="ECO:0000259" key="6">
    <source>
        <dbReference type="Pfam" id="PF04542"/>
    </source>
</evidence>
<keyword evidence="4" id="KW-0238">DNA-binding</keyword>
<dbReference type="GO" id="GO:0006352">
    <property type="term" value="P:DNA-templated transcription initiation"/>
    <property type="evidence" value="ECO:0007669"/>
    <property type="project" value="InterPro"/>
</dbReference>
<dbReference type="InterPro" id="IPR036388">
    <property type="entry name" value="WH-like_DNA-bd_sf"/>
</dbReference>
<sequence length="177" mass="20029">MNSNEEDFRRFVAARLDSLRGLAYLTCGDWQAAEDAVSTSLAKLYVRWHKVASPEPYAIRMVVRAAIDEVRRPWRRERSASHALPETIQPDGSDSINERLRVRHALRQLPIGQRAVLVLRFYQELSVEEAAEALGRSTGTIKSQTARGLATLRHLLAVQDLALDEELKEECSDARYA</sequence>
<dbReference type="Gene3D" id="1.10.1740.10">
    <property type="match status" value="1"/>
</dbReference>
<comment type="caution">
    <text evidence="8">The sequence shown here is derived from an EMBL/GenBank/DDBJ whole genome shotgun (WGS) entry which is preliminary data.</text>
</comment>
<comment type="similarity">
    <text evidence="1">Belongs to the sigma-70 factor family. ECF subfamily.</text>
</comment>
<evidence type="ECO:0000256" key="2">
    <source>
        <dbReference type="ARBA" id="ARBA00023015"/>
    </source>
</evidence>
<dbReference type="RefSeq" id="WP_173080340.1">
    <property type="nucleotide sequence ID" value="NZ_BAABJB010000001.1"/>
</dbReference>
<keyword evidence="3" id="KW-0731">Sigma factor</keyword>
<dbReference type="InterPro" id="IPR014325">
    <property type="entry name" value="RNA_pol_sigma-E_actinobac"/>
</dbReference>
<feature type="domain" description="RNA polymerase sigma factor 70 region 4 type 2" evidence="7">
    <location>
        <begin position="100"/>
        <end position="152"/>
    </location>
</feature>
<keyword evidence="5" id="KW-0804">Transcription</keyword>
<evidence type="ECO:0000256" key="4">
    <source>
        <dbReference type="ARBA" id="ARBA00023125"/>
    </source>
</evidence>
<dbReference type="CDD" id="cd06171">
    <property type="entry name" value="Sigma70_r4"/>
    <property type="match status" value="1"/>
</dbReference>
<dbReference type="InterPro" id="IPR013325">
    <property type="entry name" value="RNA_pol_sigma_r2"/>
</dbReference>
<dbReference type="NCBIfam" id="TIGR02937">
    <property type="entry name" value="sigma70-ECF"/>
    <property type="match status" value="1"/>
</dbReference>
<evidence type="ECO:0000256" key="5">
    <source>
        <dbReference type="ARBA" id="ARBA00023163"/>
    </source>
</evidence>
<dbReference type="GO" id="GO:0016987">
    <property type="term" value="F:sigma factor activity"/>
    <property type="evidence" value="ECO:0007669"/>
    <property type="project" value="UniProtKB-KW"/>
</dbReference>
<dbReference type="Proteomes" id="UP000482960">
    <property type="component" value="Unassembled WGS sequence"/>
</dbReference>
<evidence type="ECO:0000259" key="7">
    <source>
        <dbReference type="Pfam" id="PF08281"/>
    </source>
</evidence>
<dbReference type="AlphaFoldDB" id="A0A6V8LHQ4"/>
<dbReference type="InterPro" id="IPR014284">
    <property type="entry name" value="RNA_pol_sigma-70_dom"/>
</dbReference>
<dbReference type="InterPro" id="IPR007627">
    <property type="entry name" value="RNA_pol_sigma70_r2"/>
</dbReference>
<protein>
    <submittedName>
        <fullName evidence="8">RNA polymerase sigma24 factor</fullName>
    </submittedName>
</protein>
<proteinExistence type="inferred from homology"/>
<dbReference type="Pfam" id="PF04542">
    <property type="entry name" value="Sigma70_r2"/>
    <property type="match status" value="1"/>
</dbReference>
<dbReference type="PANTHER" id="PTHR43133:SF50">
    <property type="entry name" value="ECF RNA POLYMERASE SIGMA FACTOR SIGM"/>
    <property type="match status" value="1"/>
</dbReference>
<evidence type="ECO:0000256" key="1">
    <source>
        <dbReference type="ARBA" id="ARBA00010641"/>
    </source>
</evidence>
<dbReference type="SUPFAM" id="SSF88659">
    <property type="entry name" value="Sigma3 and sigma4 domains of RNA polymerase sigma factors"/>
    <property type="match status" value="1"/>
</dbReference>
<keyword evidence="2" id="KW-0805">Transcription regulation</keyword>
<evidence type="ECO:0000313" key="9">
    <source>
        <dbReference type="Proteomes" id="UP000482960"/>
    </source>
</evidence>
<accession>A0A6V8LHQ4</accession>
<organism evidence="8 9">
    <name type="scientific">Phytohabitans rumicis</name>
    <dbReference type="NCBI Taxonomy" id="1076125"/>
    <lineage>
        <taxon>Bacteria</taxon>
        <taxon>Bacillati</taxon>
        <taxon>Actinomycetota</taxon>
        <taxon>Actinomycetes</taxon>
        <taxon>Micromonosporales</taxon>
        <taxon>Micromonosporaceae</taxon>
    </lineage>
</organism>
<dbReference type="SUPFAM" id="SSF88946">
    <property type="entry name" value="Sigma2 domain of RNA polymerase sigma factors"/>
    <property type="match status" value="1"/>
</dbReference>
<dbReference type="GO" id="GO:0003677">
    <property type="term" value="F:DNA binding"/>
    <property type="evidence" value="ECO:0007669"/>
    <property type="project" value="UniProtKB-KW"/>
</dbReference>
<dbReference type="InterPro" id="IPR039425">
    <property type="entry name" value="RNA_pol_sigma-70-like"/>
</dbReference>
<feature type="domain" description="RNA polymerase sigma-70 region 2" evidence="6">
    <location>
        <begin position="13"/>
        <end position="75"/>
    </location>
</feature>
<reference evidence="8 9" key="1">
    <citation type="submission" date="2020-03" db="EMBL/GenBank/DDBJ databases">
        <title>Whole genome shotgun sequence of Phytohabitans rumicis NBRC 108638.</title>
        <authorList>
            <person name="Komaki H."/>
            <person name="Tamura T."/>
        </authorList>
    </citation>
    <scope>NUCLEOTIDE SEQUENCE [LARGE SCALE GENOMIC DNA]</scope>
    <source>
        <strain evidence="8 9">NBRC 108638</strain>
    </source>
</reference>
<dbReference type="InterPro" id="IPR013249">
    <property type="entry name" value="RNA_pol_sigma70_r4_t2"/>
</dbReference>
<evidence type="ECO:0000313" key="8">
    <source>
        <dbReference type="EMBL" id="GFJ93637.1"/>
    </source>
</evidence>
<gene>
    <name evidence="8" type="primary">rpoE_20</name>
    <name evidence="8" type="ORF">Prum_072790</name>
</gene>
<dbReference type="PANTHER" id="PTHR43133">
    <property type="entry name" value="RNA POLYMERASE ECF-TYPE SIGMA FACTO"/>
    <property type="match status" value="1"/>
</dbReference>
<keyword evidence="9" id="KW-1185">Reference proteome</keyword>
<evidence type="ECO:0000256" key="3">
    <source>
        <dbReference type="ARBA" id="ARBA00023082"/>
    </source>
</evidence>